<dbReference type="InParanoid" id="A0A1D6MWR3"/>
<dbReference type="Gene3D" id="3.30.420.10">
    <property type="entry name" value="Ribonuclease H-like superfamily/Ribonuclease H"/>
    <property type="match status" value="1"/>
</dbReference>
<dbReference type="InterPro" id="IPR052929">
    <property type="entry name" value="RNase_H-like_EbsB-rel"/>
</dbReference>
<reference evidence="2" key="1">
    <citation type="submission" date="2015-12" db="EMBL/GenBank/DDBJ databases">
        <title>Update maize B73 reference genome by single molecule sequencing technologies.</title>
        <authorList>
            <consortium name="Maize Genome Sequencing Project"/>
            <person name="Ware D."/>
        </authorList>
    </citation>
    <scope>NUCLEOTIDE SEQUENCE [LARGE SCALE GENOMIC DNA]</scope>
    <source>
        <tissue evidence="2">Seedling</tissue>
    </source>
</reference>
<accession>A0A1D6MWR3</accession>
<protein>
    <recommendedName>
        <fullName evidence="1">RNase H type-1 domain-containing protein</fullName>
    </recommendedName>
</protein>
<dbReference type="OMA" id="EDSENNM"/>
<dbReference type="GO" id="GO:0004523">
    <property type="term" value="F:RNA-DNA hybrid ribonuclease activity"/>
    <property type="evidence" value="ECO:0007669"/>
    <property type="project" value="InterPro"/>
</dbReference>
<dbReference type="STRING" id="4577.A0A1D6MWR3"/>
<dbReference type="AlphaFoldDB" id="A0A1D6MWR3"/>
<proteinExistence type="predicted"/>
<dbReference type="InterPro" id="IPR044730">
    <property type="entry name" value="RNase_H-like_dom_plant"/>
</dbReference>
<organism evidence="2">
    <name type="scientific">Zea mays</name>
    <name type="common">Maize</name>
    <dbReference type="NCBI Taxonomy" id="4577"/>
    <lineage>
        <taxon>Eukaryota</taxon>
        <taxon>Viridiplantae</taxon>
        <taxon>Streptophyta</taxon>
        <taxon>Embryophyta</taxon>
        <taxon>Tracheophyta</taxon>
        <taxon>Spermatophyta</taxon>
        <taxon>Magnoliopsida</taxon>
        <taxon>Liliopsida</taxon>
        <taxon>Poales</taxon>
        <taxon>Poaceae</taxon>
        <taxon>PACMAD clade</taxon>
        <taxon>Panicoideae</taxon>
        <taxon>Andropogonodae</taxon>
        <taxon>Andropogoneae</taxon>
        <taxon>Tripsacinae</taxon>
        <taxon>Zea</taxon>
    </lineage>
</organism>
<dbReference type="InterPro" id="IPR012337">
    <property type="entry name" value="RNaseH-like_sf"/>
</dbReference>
<dbReference type="Pfam" id="PF13456">
    <property type="entry name" value="RVT_3"/>
    <property type="match status" value="1"/>
</dbReference>
<dbReference type="PANTHER" id="PTHR47074:SF11">
    <property type="entry name" value="REVERSE TRANSCRIPTASE-LIKE PROTEIN"/>
    <property type="match status" value="1"/>
</dbReference>
<gene>
    <name evidence="2" type="ORF">ZEAMMB73_Zm00001d041519</name>
</gene>
<dbReference type="SMR" id="A0A1D6MWR3"/>
<evidence type="ECO:0000313" key="2">
    <source>
        <dbReference type="EMBL" id="ONM33196.1"/>
    </source>
</evidence>
<evidence type="ECO:0000259" key="1">
    <source>
        <dbReference type="Pfam" id="PF13456"/>
    </source>
</evidence>
<name>A0A1D6MWR3_MAIZE</name>
<dbReference type="InterPro" id="IPR036397">
    <property type="entry name" value="RNaseH_sf"/>
</dbReference>
<dbReference type="InterPro" id="IPR002156">
    <property type="entry name" value="RNaseH_domain"/>
</dbReference>
<dbReference type="EMBL" id="CM007649">
    <property type="protein sequence ID" value="ONM33196.1"/>
    <property type="molecule type" value="Genomic_DNA"/>
</dbReference>
<feature type="domain" description="RNase H type-1" evidence="1">
    <location>
        <begin position="68"/>
        <end position="190"/>
    </location>
</feature>
<dbReference type="PANTHER" id="PTHR47074">
    <property type="entry name" value="BNAC02G40300D PROTEIN"/>
    <property type="match status" value="1"/>
</dbReference>
<sequence length="221" mass="24383">MVICGAWSLWSGRNARRFGRDRWNPYAAVSYVAKMLEDLVCLKVPGPQASLRCRVKWKAPLEGWVKINLDAAFVAETGKGAGGVVMRNSQGEVLAAATQLYEHIPDALTSEALAARDGVVLAQMLSVEKAILEVDNSVLVALLRSEEGRRSAIAGLWQEIKEKSMNFRSFQVSFVNREGNEVAHLCASKAIELAPVLFWLDCFPSWLMEAASRDCNVTLNQ</sequence>
<dbReference type="SUPFAM" id="SSF53098">
    <property type="entry name" value="Ribonuclease H-like"/>
    <property type="match status" value="1"/>
</dbReference>
<dbReference type="GO" id="GO:0003676">
    <property type="term" value="F:nucleic acid binding"/>
    <property type="evidence" value="ECO:0007669"/>
    <property type="project" value="InterPro"/>
</dbReference>
<dbReference type="CDD" id="cd06222">
    <property type="entry name" value="RNase_H_like"/>
    <property type="match status" value="1"/>
</dbReference>